<keyword evidence="2" id="KW-0378">Hydrolase</keyword>
<proteinExistence type="predicted"/>
<dbReference type="InterPro" id="IPR013022">
    <property type="entry name" value="Xyl_isomerase-like_TIM-brl"/>
</dbReference>
<dbReference type="Gene3D" id="3.20.20.150">
    <property type="entry name" value="Divalent-metal-dependent TIM barrel enzymes"/>
    <property type="match status" value="1"/>
</dbReference>
<accession>W9DN88</accession>
<evidence type="ECO:0000313" key="3">
    <source>
        <dbReference type="Proteomes" id="UP000019483"/>
    </source>
</evidence>
<dbReference type="Proteomes" id="UP000019483">
    <property type="component" value="Unassembled WGS sequence"/>
</dbReference>
<protein>
    <submittedName>
        <fullName evidence="2">Endonuclease IV</fullName>
    </submittedName>
</protein>
<organism evidence="2 3">
    <name type="scientific">Methanolobus tindarius DSM 2278</name>
    <dbReference type="NCBI Taxonomy" id="1090322"/>
    <lineage>
        <taxon>Archaea</taxon>
        <taxon>Methanobacteriati</taxon>
        <taxon>Methanobacteriota</taxon>
        <taxon>Stenosarchaea group</taxon>
        <taxon>Methanomicrobia</taxon>
        <taxon>Methanosarcinales</taxon>
        <taxon>Methanosarcinaceae</taxon>
        <taxon>Methanolobus</taxon>
    </lineage>
</organism>
<evidence type="ECO:0000313" key="2">
    <source>
        <dbReference type="EMBL" id="ETA67464.1"/>
    </source>
</evidence>
<dbReference type="EMBL" id="AZAJ01000001">
    <property type="protein sequence ID" value="ETA67464.1"/>
    <property type="molecule type" value="Genomic_DNA"/>
</dbReference>
<comment type="caution">
    <text evidence="2">The sequence shown here is derived from an EMBL/GenBank/DDBJ whole genome shotgun (WGS) entry which is preliminary data.</text>
</comment>
<gene>
    <name evidence="2" type="ORF">MettiDRAFT_0888</name>
</gene>
<dbReference type="GO" id="GO:0004519">
    <property type="term" value="F:endonuclease activity"/>
    <property type="evidence" value="ECO:0007669"/>
    <property type="project" value="UniProtKB-KW"/>
</dbReference>
<reference evidence="2 3" key="1">
    <citation type="submission" date="2013-08" db="EMBL/GenBank/DDBJ databases">
        <authorList>
            <consortium name="DOE Joint Genome Institute"/>
            <person name="Eisen J."/>
            <person name="Huntemann M."/>
            <person name="Han J."/>
            <person name="Chen A."/>
            <person name="Kyrpides N."/>
            <person name="Mavromatis K."/>
            <person name="Markowitz V."/>
            <person name="Palaniappan K."/>
            <person name="Ivanova N."/>
            <person name="Schaumberg A."/>
            <person name="Pati A."/>
            <person name="Liolios K."/>
            <person name="Nordberg H.P."/>
            <person name="Cantor M.N."/>
            <person name="Hua S.X."/>
            <person name="Woyke T."/>
        </authorList>
    </citation>
    <scope>NUCLEOTIDE SEQUENCE [LARGE SCALE GENOMIC DNA]</scope>
    <source>
        <strain evidence="2 3">DSM 2278</strain>
    </source>
</reference>
<name>W9DN88_METTI</name>
<evidence type="ECO:0000259" key="1">
    <source>
        <dbReference type="Pfam" id="PF01261"/>
    </source>
</evidence>
<dbReference type="SUPFAM" id="SSF51658">
    <property type="entry name" value="Xylose isomerase-like"/>
    <property type="match status" value="1"/>
</dbReference>
<dbReference type="InterPro" id="IPR036237">
    <property type="entry name" value="Xyl_isomerase-like_sf"/>
</dbReference>
<dbReference type="Pfam" id="PF01261">
    <property type="entry name" value="AP_endonuc_2"/>
    <property type="match status" value="1"/>
</dbReference>
<dbReference type="STRING" id="1090322.MettiDRAFT_0888"/>
<feature type="domain" description="Xylose isomerase-like TIM barrel" evidence="1">
    <location>
        <begin position="51"/>
        <end position="239"/>
    </location>
</feature>
<keyword evidence="2" id="KW-0255">Endonuclease</keyword>
<dbReference type="AlphaFoldDB" id="W9DN88"/>
<keyword evidence="2" id="KW-0540">Nuclease</keyword>
<keyword evidence="3" id="KW-1185">Reference proteome</keyword>
<sequence>MVINMKFGLKLWSTNNDLLPDADQLIKSDVFQYIELTPIPHTDISSFLSYDIPYTIHITTERHGVNIGNKNNHNSSLEAIYHCIKWADKLDAKYMVLHPGYGSIEDSIELLDKLDDERILIENMPKKGLNDEMMIGYMPEQIEKLMDNKFGFCFDMNHAIKAAASLDIDYRPFIESFISKLSPCYFHISDGDLKIEIDQHLSIGEGEYDFYYLFGMLNEKSETYITVETPKPDIHSLNEDVKNVEKLKTVLKTTY</sequence>